<proteinExistence type="predicted"/>
<feature type="transmembrane region" description="Helical" evidence="1">
    <location>
        <begin position="59"/>
        <end position="78"/>
    </location>
</feature>
<organism evidence="2 3">
    <name type="scientific">Cajanus cajan</name>
    <name type="common">Pigeon pea</name>
    <name type="synonym">Cajanus indicus</name>
    <dbReference type="NCBI Taxonomy" id="3821"/>
    <lineage>
        <taxon>Eukaryota</taxon>
        <taxon>Viridiplantae</taxon>
        <taxon>Streptophyta</taxon>
        <taxon>Embryophyta</taxon>
        <taxon>Tracheophyta</taxon>
        <taxon>Spermatophyta</taxon>
        <taxon>Magnoliopsida</taxon>
        <taxon>eudicotyledons</taxon>
        <taxon>Gunneridae</taxon>
        <taxon>Pentapetalae</taxon>
        <taxon>rosids</taxon>
        <taxon>fabids</taxon>
        <taxon>Fabales</taxon>
        <taxon>Fabaceae</taxon>
        <taxon>Papilionoideae</taxon>
        <taxon>50 kb inversion clade</taxon>
        <taxon>NPAAA clade</taxon>
        <taxon>indigoferoid/millettioid clade</taxon>
        <taxon>Phaseoleae</taxon>
        <taxon>Cajanus</taxon>
    </lineage>
</organism>
<sequence>MATYLLNILPHKLLNYHSPLRILYQKDPSYSHLRVFGCLYYPLIPSTAINKFQPRSTIVFFWGILRIIVGTNALIYHLKKSSLAVM</sequence>
<dbReference type="AlphaFoldDB" id="A0A151TUI3"/>
<keyword evidence="3" id="KW-1185">Reference proteome</keyword>
<protein>
    <submittedName>
        <fullName evidence="2">Uncharacterized protein</fullName>
    </submittedName>
</protein>
<gene>
    <name evidence="2" type="ORF">KK1_009941</name>
</gene>
<keyword evidence="1" id="KW-0812">Transmembrane</keyword>
<evidence type="ECO:0000313" key="2">
    <source>
        <dbReference type="EMBL" id="KYP70713.1"/>
    </source>
</evidence>
<keyword evidence="1" id="KW-1133">Transmembrane helix</keyword>
<evidence type="ECO:0000256" key="1">
    <source>
        <dbReference type="SAM" id="Phobius"/>
    </source>
</evidence>
<dbReference type="Gramene" id="C.cajan_09668.t">
    <property type="protein sequence ID" value="C.cajan_09668.t.cds1"/>
    <property type="gene ID" value="C.cajan_09668"/>
</dbReference>
<accession>A0A151TUI3</accession>
<keyword evidence="1" id="KW-0472">Membrane</keyword>
<dbReference type="Proteomes" id="UP000075243">
    <property type="component" value="Chromosome 3"/>
</dbReference>
<reference evidence="2 3" key="1">
    <citation type="journal article" date="2012" name="Nat. Biotechnol.">
        <title>Draft genome sequence of pigeonpea (Cajanus cajan), an orphan legume crop of resource-poor farmers.</title>
        <authorList>
            <person name="Varshney R.K."/>
            <person name="Chen W."/>
            <person name="Li Y."/>
            <person name="Bharti A.K."/>
            <person name="Saxena R.K."/>
            <person name="Schlueter J.A."/>
            <person name="Donoghue M.T."/>
            <person name="Azam S."/>
            <person name="Fan G."/>
            <person name="Whaley A.M."/>
            <person name="Farmer A.D."/>
            <person name="Sheridan J."/>
            <person name="Iwata A."/>
            <person name="Tuteja R."/>
            <person name="Penmetsa R.V."/>
            <person name="Wu W."/>
            <person name="Upadhyaya H.D."/>
            <person name="Yang S.P."/>
            <person name="Shah T."/>
            <person name="Saxena K.B."/>
            <person name="Michael T."/>
            <person name="McCombie W.R."/>
            <person name="Yang B."/>
            <person name="Zhang G."/>
            <person name="Yang H."/>
            <person name="Wang J."/>
            <person name="Spillane C."/>
            <person name="Cook D.R."/>
            <person name="May G.D."/>
            <person name="Xu X."/>
            <person name="Jackson S.A."/>
        </authorList>
    </citation>
    <scope>NUCLEOTIDE SEQUENCE [LARGE SCALE GENOMIC DNA]</scope>
    <source>
        <strain evidence="3">cv. Asha</strain>
    </source>
</reference>
<name>A0A151TUI3_CAJCA</name>
<evidence type="ECO:0000313" key="3">
    <source>
        <dbReference type="Proteomes" id="UP000075243"/>
    </source>
</evidence>
<dbReference type="EMBL" id="CM003605">
    <property type="protein sequence ID" value="KYP70713.1"/>
    <property type="molecule type" value="Genomic_DNA"/>
</dbReference>